<keyword evidence="7" id="KW-0378">Hydrolase</keyword>
<dbReference type="GO" id="GO:0000723">
    <property type="term" value="P:telomere maintenance"/>
    <property type="evidence" value="ECO:0007669"/>
    <property type="project" value="TreeGrafter"/>
</dbReference>
<dbReference type="GO" id="GO:0005840">
    <property type="term" value="C:ribosome"/>
    <property type="evidence" value="ECO:0007669"/>
    <property type="project" value="UniProtKB-KW"/>
</dbReference>
<evidence type="ECO:0000256" key="9">
    <source>
        <dbReference type="ARBA" id="ARBA00022980"/>
    </source>
</evidence>
<evidence type="ECO:0000259" key="17">
    <source>
        <dbReference type="Pfam" id="PF07522"/>
    </source>
</evidence>
<organism evidence="18 19">
    <name type="scientific">Arthrobotrys flagrans</name>
    <name type="common">Nematode-trapping fungus</name>
    <name type="synonym">Trichothecium flagrans</name>
    <dbReference type="NCBI Taxonomy" id="97331"/>
    <lineage>
        <taxon>Eukaryota</taxon>
        <taxon>Fungi</taxon>
        <taxon>Dikarya</taxon>
        <taxon>Ascomycota</taxon>
        <taxon>Pezizomycotina</taxon>
        <taxon>Orbiliomycetes</taxon>
        <taxon>Orbiliales</taxon>
        <taxon>Orbiliaceae</taxon>
        <taxon>Arthrobotrys</taxon>
    </lineage>
</organism>
<keyword evidence="12" id="KW-0539">Nucleus</keyword>
<accession>A0A437A726</accession>
<dbReference type="SMART" id="SM01380">
    <property type="entry name" value="Ribosomal_L31e"/>
    <property type="match status" value="1"/>
</dbReference>
<evidence type="ECO:0000256" key="13">
    <source>
        <dbReference type="ARBA" id="ARBA00023274"/>
    </source>
</evidence>
<name>A0A437A726_ARTFL</name>
<dbReference type="FunFam" id="3.10.440.10:FF:000001">
    <property type="entry name" value="60S ribosomal protein L31"/>
    <property type="match status" value="1"/>
</dbReference>
<evidence type="ECO:0000256" key="14">
    <source>
        <dbReference type="ARBA" id="ARBA00039759"/>
    </source>
</evidence>
<keyword evidence="19" id="KW-1185">Reference proteome</keyword>
<dbReference type="GO" id="GO:0004519">
    <property type="term" value="F:endonuclease activity"/>
    <property type="evidence" value="ECO:0007669"/>
    <property type="project" value="UniProtKB-KW"/>
</dbReference>
<dbReference type="GO" id="GO:0006310">
    <property type="term" value="P:DNA recombination"/>
    <property type="evidence" value="ECO:0007669"/>
    <property type="project" value="UniProtKB-KW"/>
</dbReference>
<dbReference type="GO" id="GO:0006303">
    <property type="term" value="P:double-strand break repair via nonhomologous end joining"/>
    <property type="evidence" value="ECO:0007669"/>
    <property type="project" value="TreeGrafter"/>
</dbReference>
<keyword evidence="10" id="KW-0233">DNA recombination</keyword>
<dbReference type="InterPro" id="IPR036866">
    <property type="entry name" value="RibonucZ/Hydroxyglut_hydro"/>
</dbReference>
<evidence type="ECO:0000256" key="7">
    <source>
        <dbReference type="ARBA" id="ARBA00022801"/>
    </source>
</evidence>
<evidence type="ECO:0000256" key="16">
    <source>
        <dbReference type="SAM" id="MobiDB-lite"/>
    </source>
</evidence>
<comment type="similarity">
    <text evidence="3">Belongs to the eukaryotic ribosomal protein eL31 family.</text>
</comment>
<evidence type="ECO:0000256" key="8">
    <source>
        <dbReference type="ARBA" id="ARBA00022839"/>
    </source>
</evidence>
<dbReference type="Gene3D" id="3.10.440.10">
    <property type="match status" value="1"/>
</dbReference>
<dbReference type="InterPro" id="IPR020052">
    <property type="entry name" value="Ribosomal_eL31_CS"/>
</dbReference>
<dbReference type="EMBL" id="SAEB01000006">
    <property type="protein sequence ID" value="RVD86951.1"/>
    <property type="molecule type" value="Genomic_DNA"/>
</dbReference>
<protein>
    <recommendedName>
        <fullName evidence="14">Protein artemis</fullName>
    </recommendedName>
    <alternativeName>
        <fullName evidence="15">DNA cross-link repair 1C protein</fullName>
    </alternativeName>
</protein>
<dbReference type="PANTHER" id="PTHR23240:SF8">
    <property type="entry name" value="PROTEIN ARTEMIS"/>
    <property type="match status" value="1"/>
</dbReference>
<keyword evidence="8" id="KW-0269">Exonuclease</keyword>
<dbReference type="GO" id="GO:0003735">
    <property type="term" value="F:structural constituent of ribosome"/>
    <property type="evidence" value="ECO:0007669"/>
    <property type="project" value="InterPro"/>
</dbReference>
<feature type="compositionally biased region" description="Basic and acidic residues" evidence="16">
    <location>
        <begin position="716"/>
        <end position="725"/>
    </location>
</feature>
<feature type="domain" description="DNA repair metallo-beta-lactamase" evidence="17">
    <location>
        <begin position="424"/>
        <end position="464"/>
    </location>
</feature>
<evidence type="ECO:0000256" key="6">
    <source>
        <dbReference type="ARBA" id="ARBA00022763"/>
    </source>
</evidence>
<evidence type="ECO:0000256" key="3">
    <source>
        <dbReference type="ARBA" id="ARBA00010808"/>
    </source>
</evidence>
<evidence type="ECO:0000256" key="2">
    <source>
        <dbReference type="ARBA" id="ARBA00010304"/>
    </source>
</evidence>
<keyword evidence="11" id="KW-0234">DNA repair</keyword>
<dbReference type="SUPFAM" id="SSF56281">
    <property type="entry name" value="Metallo-hydrolase/oxidoreductase"/>
    <property type="match status" value="1"/>
</dbReference>
<evidence type="ECO:0000256" key="5">
    <source>
        <dbReference type="ARBA" id="ARBA00022759"/>
    </source>
</evidence>
<dbReference type="GO" id="GO:0035312">
    <property type="term" value="F:5'-3' DNA exonuclease activity"/>
    <property type="evidence" value="ECO:0007669"/>
    <property type="project" value="TreeGrafter"/>
</dbReference>
<comment type="caution">
    <text evidence="18">The sequence shown here is derived from an EMBL/GenBank/DDBJ whole genome shotgun (WGS) entry which is preliminary data.</text>
</comment>
<proteinExistence type="inferred from homology"/>
<dbReference type="PANTHER" id="PTHR23240">
    <property type="entry name" value="DNA CROSS-LINK REPAIR PROTEIN PSO2/SNM1-RELATED"/>
    <property type="match status" value="1"/>
</dbReference>
<evidence type="ECO:0000256" key="11">
    <source>
        <dbReference type="ARBA" id="ARBA00023204"/>
    </source>
</evidence>
<comment type="similarity">
    <text evidence="2">Belongs to the DNA repair metallo-beta-lactamase (DRMBL) family.</text>
</comment>
<keyword evidence="4" id="KW-0540">Nuclease</keyword>
<dbReference type="Gene3D" id="3.60.15.10">
    <property type="entry name" value="Ribonuclease Z/Hydroxyacylglutathione hydrolase-like"/>
    <property type="match status" value="1"/>
</dbReference>
<keyword evidence="13" id="KW-0687">Ribonucleoprotein</keyword>
<evidence type="ECO:0000313" key="19">
    <source>
        <dbReference type="Proteomes" id="UP000283090"/>
    </source>
</evidence>
<dbReference type="PROSITE" id="PS01144">
    <property type="entry name" value="RIBOSOMAL_L31E"/>
    <property type="match status" value="1"/>
</dbReference>
<evidence type="ECO:0000313" key="18">
    <source>
        <dbReference type="EMBL" id="RVD86951.1"/>
    </source>
</evidence>
<dbReference type="GO" id="GO:1990904">
    <property type="term" value="C:ribonucleoprotein complex"/>
    <property type="evidence" value="ECO:0007669"/>
    <property type="project" value="UniProtKB-KW"/>
</dbReference>
<dbReference type="RefSeq" id="XP_067492495.1">
    <property type="nucleotide sequence ID" value="XM_067634426.1"/>
</dbReference>
<dbReference type="OrthoDB" id="5561659at2759"/>
<keyword evidence="6" id="KW-0227">DNA damage</keyword>
<dbReference type="CDD" id="cd00463">
    <property type="entry name" value="Ribosomal_L31e"/>
    <property type="match status" value="1"/>
</dbReference>
<dbReference type="GO" id="GO:0036297">
    <property type="term" value="P:interstrand cross-link repair"/>
    <property type="evidence" value="ECO:0007669"/>
    <property type="project" value="TreeGrafter"/>
</dbReference>
<dbReference type="GO" id="GO:0006412">
    <property type="term" value="P:translation"/>
    <property type="evidence" value="ECO:0007669"/>
    <property type="project" value="InterPro"/>
</dbReference>
<evidence type="ECO:0000256" key="1">
    <source>
        <dbReference type="ARBA" id="ARBA00004123"/>
    </source>
</evidence>
<keyword evidence="5" id="KW-0255">Endonuclease</keyword>
<reference evidence="18 19" key="1">
    <citation type="submission" date="2019-01" db="EMBL/GenBank/DDBJ databases">
        <title>Intercellular communication is required for trap formation in the nematode-trapping fungus Duddingtonia flagrans.</title>
        <authorList>
            <person name="Youssar L."/>
            <person name="Wernet V."/>
            <person name="Hensel N."/>
            <person name="Hildebrandt H.-G."/>
            <person name="Fischer R."/>
        </authorList>
    </citation>
    <scope>NUCLEOTIDE SEQUENCE [LARGE SCALE GENOMIC DNA]</scope>
    <source>
        <strain evidence="18 19">CBS H-5679</strain>
    </source>
</reference>
<dbReference type="GeneID" id="93587511"/>
<dbReference type="Pfam" id="PF01198">
    <property type="entry name" value="Ribosomal_L31e"/>
    <property type="match status" value="1"/>
</dbReference>
<dbReference type="VEuPathDB" id="FungiDB:DFL_005200"/>
<dbReference type="AlphaFoldDB" id="A0A437A726"/>
<evidence type="ECO:0000256" key="4">
    <source>
        <dbReference type="ARBA" id="ARBA00022722"/>
    </source>
</evidence>
<dbReference type="GO" id="GO:0005634">
    <property type="term" value="C:nucleus"/>
    <property type="evidence" value="ECO:0007669"/>
    <property type="project" value="UniProtKB-SubCell"/>
</dbReference>
<comment type="subcellular location">
    <subcellularLocation>
        <location evidence="1">Nucleus</location>
    </subcellularLocation>
</comment>
<dbReference type="InterPro" id="IPR000054">
    <property type="entry name" value="Ribosomal_eL31"/>
</dbReference>
<evidence type="ECO:0000256" key="15">
    <source>
        <dbReference type="ARBA" id="ARBA00042677"/>
    </source>
</evidence>
<evidence type="ECO:0000256" key="10">
    <source>
        <dbReference type="ARBA" id="ARBA00023172"/>
    </source>
</evidence>
<dbReference type="InterPro" id="IPR011084">
    <property type="entry name" value="DRMBL"/>
</dbReference>
<sequence length="934" mass="106057">MSTFNGIVKEFSGIQFDYFRKVDGAVPSLANFLSHIHSDHLTGLAGKSYRAPFIYCSAATKQLLLKLERRIHRFNYAKKLVESHEYPYLHYANRDRIIRELPLETPTDIELCPGYTIRVTLFDANHCPGSTMFLVEGKGKAILYTGDIRAEPWWLEKLKRNPILLPYFRGIKTLDCLYLDTTHANLEASHLTFSSKADGIADLLTQVSKYPPETVFHLNTWTFGYEDAWVALASYFNTRIHLDDYRLGLFNTLRSKDSKGIWEHGAFLLGRTLSFNDTVLTDDKNVRFHSCERWLECEGRDKARKEGRLVEISPLVAKYRDPNGTEYMLREAGEGGGNVDANAVDEMSGDLLLELASIVKDLKLSELIQQVDVKPGFILPLDAAAPESGTKLDGFIEIIKRNLEALILSRQGEQLKTESRPHGKESTTLPTWFGYPVSRHSSFSELQDFVKALAPKDVYPCVAADGSWYQKDSIRKLFGKYCTGEEFAFDIERALDMDFVAETRQDLEYLELQEQRAAAMAEESQQARSQQVFHSSQEEVLAHVRGPTQSDDSEIKRQVGEAVRRIEFDEHAHATCLPGDTQADEYDPTDPNIVAKVEKAIEDSRLLSKSILNISPRSTIQVHRTPDTSETQETGDLQKAPATFRRRRTNAGSDIILAVSPDSHEHVTVRVPSKRFHSDSTHSPSLTKKQNIRKAGYDDITISSKMVSEILPSEVPRSERVSDTFEEKDDSQDSLPSDIRDLDRERVKEAMKAVREGRWLETSSRLGFNNMNWNAVLEKHTSWQLLSPIVFSNHLQYPVDTFFLPSSLLFNLFTMAPPKSKPGRSAIADVVTREYTIHMHKRVHGVSFKKRAPTAIKEIKAFAHKQMGTIDVRLDPQLNKEVWKQGIKGVPYRLRVRISRKRNDEEGAKEKLYSFVEAVNVKNPKGLQTTVVDV</sequence>
<dbReference type="SUPFAM" id="SSF54575">
    <property type="entry name" value="Ribosomal protein L31e"/>
    <property type="match status" value="1"/>
</dbReference>
<dbReference type="Proteomes" id="UP000283090">
    <property type="component" value="Unassembled WGS sequence"/>
</dbReference>
<feature type="region of interest" description="Disordered" evidence="16">
    <location>
        <begin position="713"/>
        <end position="737"/>
    </location>
</feature>
<dbReference type="STRING" id="97331.A0A437A726"/>
<evidence type="ECO:0000256" key="12">
    <source>
        <dbReference type="ARBA" id="ARBA00023242"/>
    </source>
</evidence>
<dbReference type="GO" id="GO:0003684">
    <property type="term" value="F:damaged DNA binding"/>
    <property type="evidence" value="ECO:0007669"/>
    <property type="project" value="TreeGrafter"/>
</dbReference>
<dbReference type="Pfam" id="PF07522">
    <property type="entry name" value="DRMBL"/>
    <property type="match status" value="1"/>
</dbReference>
<keyword evidence="9 18" id="KW-0689">Ribosomal protein</keyword>
<dbReference type="InterPro" id="IPR023621">
    <property type="entry name" value="Ribosomal_eL31_dom_sf"/>
</dbReference>
<gene>
    <name evidence="18" type="ORF">DFL_005200</name>
</gene>